<dbReference type="InterPro" id="IPR016166">
    <property type="entry name" value="FAD-bd_PCMH"/>
</dbReference>
<dbReference type="Pfam" id="PF01565">
    <property type="entry name" value="FAD_binding_4"/>
    <property type="match status" value="1"/>
</dbReference>
<dbReference type="GO" id="GO:0003885">
    <property type="term" value="F:D-arabinono-1,4-lactone oxidase activity"/>
    <property type="evidence" value="ECO:0007669"/>
    <property type="project" value="InterPro"/>
</dbReference>
<dbReference type="GO" id="GO:0071949">
    <property type="term" value="F:FAD binding"/>
    <property type="evidence" value="ECO:0007669"/>
    <property type="project" value="InterPro"/>
</dbReference>
<keyword evidence="2" id="KW-0560">Oxidoreductase</keyword>
<dbReference type="Gene3D" id="1.10.45.10">
    <property type="entry name" value="Vanillyl-alcohol Oxidase, Chain A, domain 4"/>
    <property type="match status" value="1"/>
</dbReference>
<dbReference type="RefSeq" id="WP_206562496.1">
    <property type="nucleotide sequence ID" value="NZ_JAFKCZ010000022.1"/>
</dbReference>
<dbReference type="InterPro" id="IPR016171">
    <property type="entry name" value="Vanillyl_alc_oxidase_C-sub2"/>
</dbReference>
<accession>A0A939IPH1</accession>
<evidence type="ECO:0000256" key="1">
    <source>
        <dbReference type="ARBA" id="ARBA00022827"/>
    </source>
</evidence>
<keyword evidence="1" id="KW-0285">Flavoprotein</keyword>
<dbReference type="EMBL" id="JAFKCZ010000022">
    <property type="protein sequence ID" value="MBN7799052.1"/>
    <property type="molecule type" value="Genomic_DNA"/>
</dbReference>
<name>A0A939IPH1_9GAMM</name>
<sequence>MSVTRRKAIIAGAIGAAFVGVPAARHAAWSLRDFERDNWSEENTARQSDQRTWQNWSGLQRSHPREFFSPGSEDELADFMARARGLIRPVGSGHSFTPLVNSDGAIVDISRLQGLLSHNPEAGTATFAAGTRLRRAAQLSDPLNLAFMNLPDIDTQTLAGGYATATHGTGRDIPAIHADIVGFRLVTPRGEVVDVSAGRDDELLRAGQVSLGALGVITQYTLKLRPSYRLHRRVWVERIDSLLDRAEELARVHRNFEFFYAPHTGYAIALSHDETDQPVGERPGGQDDEFLAGMRDMRDRFGWSSWIRRRIADAAFPKGEIENFVDVSWKLLATSRPVRFNESEYHVPEENGLKAVRETIEKLESRNDTFFPVEVRFVRGDDAWLSPFWHGQDVSIAIHASVDEPCDYLVEDFEPMFRRYGGRPHWGKLHGLGARDFTELYPRMNDFRALQKELDPSGKMLNAHLRQILEVS</sequence>
<feature type="domain" description="FAD-binding PCMH-type" evidence="3">
    <location>
        <begin position="60"/>
        <end position="227"/>
    </location>
</feature>
<gene>
    <name evidence="4" type="ORF">JYP50_20815</name>
</gene>
<dbReference type="PANTHER" id="PTHR43762:SF1">
    <property type="entry name" value="D-ARABINONO-1,4-LACTONE OXIDASE"/>
    <property type="match status" value="1"/>
</dbReference>
<organism evidence="4 5">
    <name type="scientific">Parahaliea mediterranea</name>
    <dbReference type="NCBI Taxonomy" id="651086"/>
    <lineage>
        <taxon>Bacteria</taxon>
        <taxon>Pseudomonadati</taxon>
        <taxon>Pseudomonadota</taxon>
        <taxon>Gammaproteobacteria</taxon>
        <taxon>Cellvibrionales</taxon>
        <taxon>Halieaceae</taxon>
        <taxon>Parahaliea</taxon>
    </lineage>
</organism>
<evidence type="ECO:0000313" key="5">
    <source>
        <dbReference type="Proteomes" id="UP000664303"/>
    </source>
</evidence>
<dbReference type="PIRSF" id="PIRSF000136">
    <property type="entry name" value="LGO_GLO"/>
    <property type="match status" value="1"/>
</dbReference>
<comment type="caution">
    <text evidence="4">The sequence shown here is derived from an EMBL/GenBank/DDBJ whole genome shotgun (WGS) entry which is preliminary data.</text>
</comment>
<dbReference type="InterPro" id="IPR010031">
    <property type="entry name" value="FAD_lactone_oxidase-like"/>
</dbReference>
<dbReference type="Gene3D" id="3.30.43.10">
    <property type="entry name" value="Uridine Diphospho-n-acetylenolpyruvylglucosamine Reductase, domain 2"/>
    <property type="match status" value="1"/>
</dbReference>
<dbReference type="GO" id="GO:0016020">
    <property type="term" value="C:membrane"/>
    <property type="evidence" value="ECO:0007669"/>
    <property type="project" value="InterPro"/>
</dbReference>
<dbReference type="Gene3D" id="3.30.70.2520">
    <property type="match status" value="1"/>
</dbReference>
<proteinExistence type="predicted"/>
<dbReference type="Gene3D" id="3.30.465.10">
    <property type="match status" value="1"/>
</dbReference>
<dbReference type="NCBIfam" id="TIGR01679">
    <property type="entry name" value="bact_FAD_ox"/>
    <property type="match status" value="1"/>
</dbReference>
<keyword evidence="5" id="KW-1185">Reference proteome</keyword>
<dbReference type="InterPro" id="IPR007173">
    <property type="entry name" value="ALO_C"/>
</dbReference>
<dbReference type="InterPro" id="IPR036318">
    <property type="entry name" value="FAD-bd_PCMH-like_sf"/>
</dbReference>
<dbReference type="Proteomes" id="UP000664303">
    <property type="component" value="Unassembled WGS sequence"/>
</dbReference>
<evidence type="ECO:0000259" key="3">
    <source>
        <dbReference type="PROSITE" id="PS51387"/>
    </source>
</evidence>
<evidence type="ECO:0000256" key="2">
    <source>
        <dbReference type="ARBA" id="ARBA00023002"/>
    </source>
</evidence>
<dbReference type="InterPro" id="IPR016167">
    <property type="entry name" value="FAD-bd_PCMH_sub1"/>
</dbReference>
<dbReference type="SUPFAM" id="SSF56176">
    <property type="entry name" value="FAD-binding/transporter-associated domain-like"/>
    <property type="match status" value="1"/>
</dbReference>
<keyword evidence="1" id="KW-0274">FAD</keyword>
<protein>
    <submittedName>
        <fullName evidence="4">FAD-binding protein</fullName>
    </submittedName>
</protein>
<reference evidence="4" key="1">
    <citation type="submission" date="2021-02" db="EMBL/GenBank/DDBJ databases">
        <title>PHA producing bacteria isolated from coastal sediment in Guangdong, Shenzhen.</title>
        <authorList>
            <person name="Zheng W."/>
            <person name="Yu S."/>
            <person name="Huang Y."/>
        </authorList>
    </citation>
    <scope>NUCLEOTIDE SEQUENCE</scope>
    <source>
        <strain evidence="4">TN14-10</strain>
    </source>
</reference>
<dbReference type="PANTHER" id="PTHR43762">
    <property type="entry name" value="L-GULONOLACTONE OXIDASE"/>
    <property type="match status" value="1"/>
</dbReference>
<dbReference type="AlphaFoldDB" id="A0A939IPH1"/>
<evidence type="ECO:0000313" key="4">
    <source>
        <dbReference type="EMBL" id="MBN7799052.1"/>
    </source>
</evidence>
<dbReference type="InterPro" id="IPR006094">
    <property type="entry name" value="Oxid_FAD_bind_N"/>
</dbReference>
<dbReference type="InterPro" id="IPR016169">
    <property type="entry name" value="FAD-bd_PCMH_sub2"/>
</dbReference>
<dbReference type="Pfam" id="PF04030">
    <property type="entry name" value="ALO"/>
    <property type="match status" value="1"/>
</dbReference>
<dbReference type="PROSITE" id="PS51387">
    <property type="entry name" value="FAD_PCMH"/>
    <property type="match status" value="1"/>
</dbReference>